<feature type="transmembrane region" description="Helical" evidence="2">
    <location>
        <begin position="477"/>
        <end position="496"/>
    </location>
</feature>
<dbReference type="EMBL" id="JXXN02000060">
    <property type="protein sequence ID" value="THD28839.1"/>
    <property type="molecule type" value="Genomic_DNA"/>
</dbReference>
<sequence>MTNLPVCHYWIFSNAGLLIEDWLLQPPRPLDLTNSWRRTTLESIVREQPFEPIPNETLQIVLYFAFPLLPILTILIALINIVHESKNYMCPRKFLASRPFITRLSHSLMVFFVLALITSTLTWTGCLMRYIPMSPYAEQHTSTSRSTDRSLSLITNRTTSHASTVRPLQGTHFVAQLPAILTMQAVLRLTVIWITLGLMTDRIWVLNRLIQHPTGIRIRSYVRTIHELCGLNCHDDLCPMRFFFTQPKYGSDRSDTRSFPVNVNINQSPNPKPNYFMEAAKGVCVCFRETTCHECFDPDCSHKSRKTLCRWSSQKHNGTWRTRHKVEPTDPGLNGSCSTRKRMFSETTCSAGQTCMTTGFLICLSLGMCLPQLWAYQLSRFDKNMDSTARPRKWMTWQLTNRTGRALYEYGLAIVGFVLPGCLLLASVMLLVTKLWIVGKQLKRLLMPEQNTGDKYSWTAHERLAAYCVTCISRDSFLVLLLGLIYVLCWLPHAAVTTVHRLNCLLNTDTNGVFRWLDRNTWPMQVGWLWIELILLVGDLLSQLVLLFTRLCEPVCKILTRETKVRSHGRNSPEELAIDGDENLEGVPDELLVEDNEEMDYPGRHNPTGNSSLQSPILSKSHMPTQISVQRQQQQQQSRTMVPLLVASDDGQTSQNISPLPTSHTLSESNQPVQFRAGQNYPIMRHLEARSCHSNPSPYPSPLTARIPSCRGHEEPASLQLHPTQMSYNEPRSSTVLLTYSPRSRHPCRIRPEPARCFHPPPPNSPNSQCTYWPSHPSPPPLPPPPRHLTSMIGADSSIYSTPHGSPNEQLFRSPCQNRAVNNHVQVGNKSGTDDEEEEDDNPETDVRTVRDSELV</sequence>
<feature type="compositionally biased region" description="Polar residues" evidence="1">
    <location>
        <begin position="798"/>
        <end position="831"/>
    </location>
</feature>
<evidence type="ECO:0008006" key="5">
    <source>
        <dbReference type="Google" id="ProtNLM"/>
    </source>
</evidence>
<dbReference type="Proteomes" id="UP000230066">
    <property type="component" value="Unassembled WGS sequence"/>
</dbReference>
<reference evidence="3" key="1">
    <citation type="submission" date="2019-03" db="EMBL/GenBank/DDBJ databases">
        <title>Improved annotation for the trematode Fasciola hepatica.</title>
        <authorList>
            <person name="Choi Y.-J."/>
            <person name="Martin J."/>
            <person name="Mitreva M."/>
        </authorList>
    </citation>
    <scope>NUCLEOTIDE SEQUENCE [LARGE SCALE GENOMIC DNA]</scope>
</reference>
<evidence type="ECO:0000313" key="4">
    <source>
        <dbReference type="Proteomes" id="UP000230066"/>
    </source>
</evidence>
<name>A0A2H1CWK7_FASHE</name>
<keyword evidence="4" id="KW-1185">Reference proteome</keyword>
<protein>
    <recommendedName>
        <fullName evidence="5">G-protein coupled receptors family 1 profile domain-containing protein</fullName>
    </recommendedName>
</protein>
<keyword evidence="2" id="KW-1133">Transmembrane helix</keyword>
<dbReference type="Gene3D" id="1.20.1070.10">
    <property type="entry name" value="Rhodopsin 7-helix transmembrane proteins"/>
    <property type="match status" value="1"/>
</dbReference>
<feature type="transmembrane region" description="Helical" evidence="2">
    <location>
        <begin position="410"/>
        <end position="437"/>
    </location>
</feature>
<proteinExistence type="predicted"/>
<gene>
    <name evidence="3" type="ORF">D915_000309</name>
</gene>
<feature type="compositionally biased region" description="Basic and acidic residues" evidence="1">
    <location>
        <begin position="845"/>
        <end position="856"/>
    </location>
</feature>
<feature type="transmembrane region" description="Helical" evidence="2">
    <location>
        <begin position="527"/>
        <end position="548"/>
    </location>
</feature>
<evidence type="ECO:0000256" key="1">
    <source>
        <dbReference type="SAM" id="MobiDB-lite"/>
    </source>
</evidence>
<feature type="transmembrane region" description="Helical" evidence="2">
    <location>
        <begin position="104"/>
        <end position="131"/>
    </location>
</feature>
<feature type="compositionally biased region" description="Pro residues" evidence="1">
    <location>
        <begin position="776"/>
        <end position="787"/>
    </location>
</feature>
<keyword evidence="2" id="KW-0812">Transmembrane</keyword>
<evidence type="ECO:0000256" key="2">
    <source>
        <dbReference type="SAM" id="Phobius"/>
    </source>
</evidence>
<organism evidence="3 4">
    <name type="scientific">Fasciola hepatica</name>
    <name type="common">Liver fluke</name>
    <dbReference type="NCBI Taxonomy" id="6192"/>
    <lineage>
        <taxon>Eukaryota</taxon>
        <taxon>Metazoa</taxon>
        <taxon>Spiralia</taxon>
        <taxon>Lophotrochozoa</taxon>
        <taxon>Platyhelminthes</taxon>
        <taxon>Trematoda</taxon>
        <taxon>Digenea</taxon>
        <taxon>Plagiorchiida</taxon>
        <taxon>Echinostomata</taxon>
        <taxon>Echinostomatoidea</taxon>
        <taxon>Fasciolidae</taxon>
        <taxon>Fasciola</taxon>
    </lineage>
</organism>
<feature type="transmembrane region" description="Helical" evidence="2">
    <location>
        <begin position="173"/>
        <end position="199"/>
    </location>
</feature>
<dbReference type="AlphaFoldDB" id="A0A2H1CWK7"/>
<evidence type="ECO:0000313" key="3">
    <source>
        <dbReference type="EMBL" id="THD28839.1"/>
    </source>
</evidence>
<feature type="compositionally biased region" description="Acidic residues" evidence="1">
    <location>
        <begin position="834"/>
        <end position="844"/>
    </location>
</feature>
<comment type="caution">
    <text evidence="3">The sequence shown here is derived from an EMBL/GenBank/DDBJ whole genome shotgun (WGS) entry which is preliminary data.</text>
</comment>
<feature type="transmembrane region" description="Helical" evidence="2">
    <location>
        <begin position="60"/>
        <end position="83"/>
    </location>
</feature>
<accession>A0A2H1CWK7</accession>
<keyword evidence="2" id="KW-0472">Membrane</keyword>
<feature type="region of interest" description="Disordered" evidence="1">
    <location>
        <begin position="759"/>
        <end position="856"/>
    </location>
</feature>
<feature type="transmembrane region" description="Helical" evidence="2">
    <location>
        <begin position="350"/>
        <end position="374"/>
    </location>
</feature>